<dbReference type="EMBL" id="GGEC01056809">
    <property type="protein sequence ID" value="MBX37293.1"/>
    <property type="molecule type" value="Transcribed_RNA"/>
</dbReference>
<reference evidence="1" key="1">
    <citation type="submission" date="2018-02" db="EMBL/GenBank/DDBJ databases">
        <title>Rhizophora mucronata_Transcriptome.</title>
        <authorList>
            <person name="Meera S.P."/>
            <person name="Sreeshan A."/>
            <person name="Augustine A."/>
        </authorList>
    </citation>
    <scope>NUCLEOTIDE SEQUENCE</scope>
    <source>
        <tissue evidence="1">Leaf</tissue>
    </source>
</reference>
<proteinExistence type="predicted"/>
<name>A0A2P2N499_RHIMU</name>
<protein>
    <submittedName>
        <fullName evidence="1">Uncharacterized protein</fullName>
    </submittedName>
</protein>
<sequence>MSSIDFNSCCRWKTTDDLVSRVIRGQGANDKHEHESRSIQWLPW</sequence>
<organism evidence="1">
    <name type="scientific">Rhizophora mucronata</name>
    <name type="common">Asiatic mangrove</name>
    <dbReference type="NCBI Taxonomy" id="61149"/>
    <lineage>
        <taxon>Eukaryota</taxon>
        <taxon>Viridiplantae</taxon>
        <taxon>Streptophyta</taxon>
        <taxon>Embryophyta</taxon>
        <taxon>Tracheophyta</taxon>
        <taxon>Spermatophyta</taxon>
        <taxon>Magnoliopsida</taxon>
        <taxon>eudicotyledons</taxon>
        <taxon>Gunneridae</taxon>
        <taxon>Pentapetalae</taxon>
        <taxon>rosids</taxon>
        <taxon>fabids</taxon>
        <taxon>Malpighiales</taxon>
        <taxon>Rhizophoraceae</taxon>
        <taxon>Rhizophora</taxon>
    </lineage>
</organism>
<evidence type="ECO:0000313" key="1">
    <source>
        <dbReference type="EMBL" id="MBX37293.1"/>
    </source>
</evidence>
<accession>A0A2P2N499</accession>
<dbReference type="AlphaFoldDB" id="A0A2P2N499"/>